<keyword evidence="1" id="KW-0472">Membrane</keyword>
<keyword evidence="1" id="KW-0812">Transmembrane</keyword>
<evidence type="ECO:0000313" key="3">
    <source>
        <dbReference type="Proteomes" id="UP000231056"/>
    </source>
</evidence>
<dbReference type="Proteomes" id="UP000231056">
    <property type="component" value="Unassembled WGS sequence"/>
</dbReference>
<evidence type="ECO:0008006" key="4">
    <source>
        <dbReference type="Google" id="ProtNLM"/>
    </source>
</evidence>
<gene>
    <name evidence="2" type="ORF">COV58_04075</name>
</gene>
<evidence type="ECO:0000256" key="1">
    <source>
        <dbReference type="SAM" id="Phobius"/>
    </source>
</evidence>
<sequence>MSKYSYRRNIIYALLLIALIFYVIYKVVNLIFSSLFIQKPDRINFILYGPETKYYSLDARYSQNYVIPFNPDVQVNVPGGYGKYPVGSIGKLARLEKDEELIRKTFASTTTTFVHFAFNKSSDDIYYENWDEKGGKPSIKEILFSSSNASVIDRIYIAISLMNNTDNEFKLISYQKARDDVLNDVIFHEDEYIKNSIGLLYQTRYRNDHESVQVRYPKDYRTAEGISSILEGNGIKVSDISYDIEKRDRCSVIYSKEKPSSTAKDIGAYFNCPLINGKTDVYDILFVLGEVEDDWRINSN</sequence>
<accession>A0A2M6ITA7</accession>
<reference evidence="2 3" key="1">
    <citation type="submission" date="2017-09" db="EMBL/GenBank/DDBJ databases">
        <title>Depth-based differentiation of microbial function through sediment-hosted aquifers and enrichment of novel symbionts in the deep terrestrial subsurface.</title>
        <authorList>
            <person name="Probst A.J."/>
            <person name="Ladd B."/>
            <person name="Jarett J.K."/>
            <person name="Geller-Mcgrath D.E."/>
            <person name="Sieber C.M."/>
            <person name="Emerson J.B."/>
            <person name="Anantharaman K."/>
            <person name="Thomas B.C."/>
            <person name="Malmstrom R."/>
            <person name="Stieglmeier M."/>
            <person name="Klingl A."/>
            <person name="Woyke T."/>
            <person name="Ryan C.M."/>
            <person name="Banfield J.F."/>
        </authorList>
    </citation>
    <scope>NUCLEOTIDE SEQUENCE [LARGE SCALE GENOMIC DNA]</scope>
    <source>
        <strain evidence="2">CG11_big_fil_rev_8_21_14_0_20_36_8</strain>
    </source>
</reference>
<keyword evidence="1" id="KW-1133">Transmembrane helix</keyword>
<feature type="transmembrane region" description="Helical" evidence="1">
    <location>
        <begin position="12"/>
        <end position="37"/>
    </location>
</feature>
<dbReference type="EMBL" id="PCVM01000097">
    <property type="protein sequence ID" value="PIQ73146.1"/>
    <property type="molecule type" value="Genomic_DNA"/>
</dbReference>
<organism evidence="2 3">
    <name type="scientific">Candidatus Roizmanbacteria bacterium CG11_big_fil_rev_8_21_14_0_20_36_8</name>
    <dbReference type="NCBI Taxonomy" id="1974856"/>
    <lineage>
        <taxon>Bacteria</taxon>
        <taxon>Candidatus Roizmaniibacteriota</taxon>
    </lineage>
</organism>
<protein>
    <recommendedName>
        <fullName evidence="4">LytR/CpsA/Psr regulator C-terminal domain-containing protein</fullName>
    </recommendedName>
</protein>
<evidence type="ECO:0000313" key="2">
    <source>
        <dbReference type="EMBL" id="PIQ73146.1"/>
    </source>
</evidence>
<proteinExistence type="predicted"/>
<name>A0A2M6ITA7_9BACT</name>
<dbReference type="AlphaFoldDB" id="A0A2M6ITA7"/>
<comment type="caution">
    <text evidence="2">The sequence shown here is derived from an EMBL/GenBank/DDBJ whole genome shotgun (WGS) entry which is preliminary data.</text>
</comment>